<dbReference type="Pfam" id="PF16363">
    <property type="entry name" value="GDP_Man_Dehyd"/>
    <property type="match status" value="1"/>
</dbReference>
<dbReference type="AlphaFoldDB" id="A0A430JG44"/>
<name>A0A430JG44_9BACL</name>
<feature type="domain" description="NAD(P)-binding" evidence="1">
    <location>
        <begin position="9"/>
        <end position="309"/>
    </location>
</feature>
<dbReference type="PANTHER" id="PTHR43000">
    <property type="entry name" value="DTDP-D-GLUCOSE 4,6-DEHYDRATASE-RELATED"/>
    <property type="match status" value="1"/>
</dbReference>
<sequence>MTQASPLVLLTGVNGFVGQHMAACLLEHGMDVVGIGRRAFCGLQHPRLAYISGDMAQESFIKQLISAHSFTYIIHLAGANDVSTSYKDPVSVMEANAWSTLQLLEAVRTDSAAGLKGFLAIGTAYEYDLEAVPAAPLAETAPLLPGSPYAWSKLVMGAVVQMYGRVYGIPALLARTFNLIGPGPATGVCAVLAKQVAQMEKGLLPPKLHVGNTTVRRDFLDVRDAVEAYLTLLPLASSAPGSVYNVCSGKAVPISAIIELLKRCANVPFEVTIDKRLIRPSEAAIVQGDYSKLRQATTWQPGIPLAQTVLDTLNYYRSLV</sequence>
<evidence type="ECO:0000313" key="3">
    <source>
        <dbReference type="Proteomes" id="UP000276128"/>
    </source>
</evidence>
<evidence type="ECO:0000313" key="2">
    <source>
        <dbReference type="EMBL" id="RTE10022.1"/>
    </source>
</evidence>
<dbReference type="InterPro" id="IPR016040">
    <property type="entry name" value="NAD(P)-bd_dom"/>
</dbReference>
<comment type="caution">
    <text evidence="2">The sequence shown here is derived from an EMBL/GenBank/DDBJ whole genome shotgun (WGS) entry which is preliminary data.</text>
</comment>
<dbReference type="InterPro" id="IPR036291">
    <property type="entry name" value="NAD(P)-bd_dom_sf"/>
</dbReference>
<dbReference type="OrthoDB" id="9779041at2"/>
<gene>
    <name evidence="2" type="ORF">EJQ19_09070</name>
</gene>
<protein>
    <submittedName>
        <fullName evidence="2">NAD-dependent epimerase/dehydratase family protein</fullName>
    </submittedName>
</protein>
<dbReference type="Gene3D" id="3.90.25.10">
    <property type="entry name" value="UDP-galactose 4-epimerase, domain 1"/>
    <property type="match status" value="1"/>
</dbReference>
<evidence type="ECO:0000259" key="1">
    <source>
        <dbReference type="Pfam" id="PF16363"/>
    </source>
</evidence>
<dbReference type="EMBL" id="RXHU01000023">
    <property type="protein sequence ID" value="RTE10022.1"/>
    <property type="molecule type" value="Genomic_DNA"/>
</dbReference>
<organism evidence="2 3">
    <name type="scientific">Paenibacillus whitsoniae</name>
    <dbReference type="NCBI Taxonomy" id="2496558"/>
    <lineage>
        <taxon>Bacteria</taxon>
        <taxon>Bacillati</taxon>
        <taxon>Bacillota</taxon>
        <taxon>Bacilli</taxon>
        <taxon>Bacillales</taxon>
        <taxon>Paenibacillaceae</taxon>
        <taxon>Paenibacillus</taxon>
    </lineage>
</organism>
<dbReference type="Proteomes" id="UP000276128">
    <property type="component" value="Unassembled WGS sequence"/>
</dbReference>
<accession>A0A430JG44</accession>
<dbReference type="Gene3D" id="3.40.50.720">
    <property type="entry name" value="NAD(P)-binding Rossmann-like Domain"/>
    <property type="match status" value="1"/>
</dbReference>
<dbReference type="SUPFAM" id="SSF51735">
    <property type="entry name" value="NAD(P)-binding Rossmann-fold domains"/>
    <property type="match status" value="1"/>
</dbReference>
<keyword evidence="3" id="KW-1185">Reference proteome</keyword>
<reference evidence="2 3" key="1">
    <citation type="submission" date="2018-12" db="EMBL/GenBank/DDBJ databases">
        <title>Bacillus ochoae sp. nov., Paenibacillus whitsoniae sp. nov., Paenibacillus spiritus sp. nov. Isolated from the Mars Exploration Rover during spacecraft assembly.</title>
        <authorList>
            <person name="Seuylemezian A."/>
            <person name="Vaishampayan P."/>
        </authorList>
    </citation>
    <scope>NUCLEOTIDE SEQUENCE [LARGE SCALE GENOMIC DNA]</scope>
    <source>
        <strain evidence="2 3">MER 54</strain>
    </source>
</reference>
<proteinExistence type="predicted"/>
<dbReference type="RefSeq" id="WP_126140893.1">
    <property type="nucleotide sequence ID" value="NZ_RXHU01000023.1"/>
</dbReference>